<dbReference type="eggNOG" id="COG2814">
    <property type="taxonomic scope" value="Bacteria"/>
</dbReference>
<dbReference type="OrthoDB" id="9775268at2"/>
<dbReference type="InterPro" id="IPR010290">
    <property type="entry name" value="TM_effector"/>
</dbReference>
<dbReference type="AlphaFoldDB" id="B8HQA8"/>
<protein>
    <submittedName>
        <fullName evidence="9">Major facilitator superfamily MFS_1</fullName>
    </submittedName>
</protein>
<evidence type="ECO:0000256" key="4">
    <source>
        <dbReference type="ARBA" id="ARBA00022692"/>
    </source>
</evidence>
<name>B8HQA8_CYAP4</name>
<evidence type="ECO:0000256" key="6">
    <source>
        <dbReference type="ARBA" id="ARBA00023136"/>
    </source>
</evidence>
<dbReference type="PANTHER" id="PTHR23513:SF11">
    <property type="entry name" value="STAPHYLOFERRIN A TRANSPORTER"/>
    <property type="match status" value="1"/>
</dbReference>
<evidence type="ECO:0000256" key="2">
    <source>
        <dbReference type="ARBA" id="ARBA00022448"/>
    </source>
</evidence>
<keyword evidence="3" id="KW-1003">Cell membrane</keyword>
<feature type="domain" description="Major facilitator superfamily (MFS) profile" evidence="8">
    <location>
        <begin position="225"/>
        <end position="408"/>
    </location>
</feature>
<keyword evidence="5 7" id="KW-1133">Transmembrane helix</keyword>
<keyword evidence="6 7" id="KW-0472">Membrane</keyword>
<accession>B8HQA8</accession>
<dbReference type="PROSITE" id="PS50850">
    <property type="entry name" value="MFS"/>
    <property type="match status" value="1"/>
</dbReference>
<dbReference type="Pfam" id="PF05977">
    <property type="entry name" value="MFS_3"/>
    <property type="match status" value="1"/>
</dbReference>
<dbReference type="HOGENOM" id="CLU_034180_11_2_3"/>
<comment type="subcellular location">
    <subcellularLocation>
        <location evidence="1">Cell membrane</location>
        <topology evidence="1">Multi-pass membrane protein</topology>
    </subcellularLocation>
</comment>
<dbReference type="EMBL" id="CP001344">
    <property type="protein sequence ID" value="ACL47505.1"/>
    <property type="molecule type" value="Genomic_DNA"/>
</dbReference>
<dbReference type="STRING" id="395961.Cyan7425_5212"/>
<dbReference type="GO" id="GO:0022857">
    <property type="term" value="F:transmembrane transporter activity"/>
    <property type="evidence" value="ECO:0007669"/>
    <property type="project" value="InterPro"/>
</dbReference>
<dbReference type="GO" id="GO:0005886">
    <property type="term" value="C:plasma membrane"/>
    <property type="evidence" value="ECO:0007669"/>
    <property type="project" value="UniProtKB-SubCell"/>
</dbReference>
<dbReference type="SUPFAM" id="SSF103473">
    <property type="entry name" value="MFS general substrate transporter"/>
    <property type="match status" value="1"/>
</dbReference>
<evidence type="ECO:0000313" key="9">
    <source>
        <dbReference type="EMBL" id="ACL47505.1"/>
    </source>
</evidence>
<keyword evidence="2" id="KW-0813">Transport</keyword>
<feature type="transmembrane region" description="Helical" evidence="7">
    <location>
        <begin position="165"/>
        <end position="197"/>
    </location>
</feature>
<dbReference type="InterPro" id="IPR020846">
    <property type="entry name" value="MFS_dom"/>
</dbReference>
<feature type="transmembrane region" description="Helical" evidence="7">
    <location>
        <begin position="315"/>
        <end position="340"/>
    </location>
</feature>
<dbReference type="KEGG" id="cyn:Cyan7425_5212"/>
<evidence type="ECO:0000259" key="8">
    <source>
        <dbReference type="PROSITE" id="PS50850"/>
    </source>
</evidence>
<gene>
    <name evidence="9" type="ordered locus">Cyan7425_5212</name>
</gene>
<feature type="transmembrane region" description="Helical" evidence="7">
    <location>
        <begin position="232"/>
        <end position="252"/>
    </location>
</feature>
<feature type="transmembrane region" description="Helical" evidence="7">
    <location>
        <begin position="51"/>
        <end position="76"/>
    </location>
</feature>
<evidence type="ECO:0000256" key="7">
    <source>
        <dbReference type="SAM" id="Phobius"/>
    </source>
</evidence>
<feature type="transmembrane region" description="Helical" evidence="7">
    <location>
        <begin position="97"/>
        <end position="123"/>
    </location>
</feature>
<evidence type="ECO:0000256" key="5">
    <source>
        <dbReference type="ARBA" id="ARBA00022989"/>
    </source>
</evidence>
<evidence type="ECO:0000256" key="3">
    <source>
        <dbReference type="ARBA" id="ARBA00022475"/>
    </source>
</evidence>
<dbReference type="PANTHER" id="PTHR23513">
    <property type="entry name" value="INTEGRAL MEMBRANE EFFLUX PROTEIN-RELATED"/>
    <property type="match status" value="1"/>
</dbReference>
<sequence>MKKLNLIWTALPAFRSPNFRLWFMGQSLSLLGTWMTNLAVVWLVYHLTGSAFWLGIVSFCTQAPIFVLSLLGGAVVDRYPRRQILLITQTLSMLVSFTLAGLTLTGTISVTAILVLSLFQGIISGFDTPARLSFAPDLLEEPDSLANGIAMFASLFSTTRFLGPAIAGMLIATSGAGVCFLLDSFSYVAALTALIWIRPPQKSVLPPSTTPPWQQVTEGLVYAYQTPTVRSLLLLASFVNGLIATSVLLPVVAQEILQGGAQTLGWLTGCSSLGAVLGSFYLGKQRGKPGLTRAIGVALGVMAISLLLFGLSHNLVLSLVTIAGVGFGGLLSNASSNTLLQMISAEDKRGRVVSLFSMAALGMMALASLVFGLLAHPMGVLTVYLLCGGVCLLGWLYFPRQLQGLAHD</sequence>
<keyword evidence="4 7" id="KW-0812">Transmembrane</keyword>
<organism evidence="9">
    <name type="scientific">Cyanothece sp. (strain PCC 7425 / ATCC 29141)</name>
    <dbReference type="NCBI Taxonomy" id="395961"/>
    <lineage>
        <taxon>Bacteria</taxon>
        <taxon>Bacillati</taxon>
        <taxon>Cyanobacteriota</taxon>
        <taxon>Cyanophyceae</taxon>
        <taxon>Gomontiellales</taxon>
        <taxon>Cyanothecaceae</taxon>
        <taxon>Cyanothece</taxon>
    </lineage>
</organism>
<feature type="transmembrane region" description="Helical" evidence="7">
    <location>
        <begin position="381"/>
        <end position="398"/>
    </location>
</feature>
<feature type="transmembrane region" description="Helical" evidence="7">
    <location>
        <begin position="290"/>
        <end position="309"/>
    </location>
</feature>
<feature type="transmembrane region" description="Helical" evidence="7">
    <location>
        <begin position="352"/>
        <end position="375"/>
    </location>
</feature>
<dbReference type="InterPro" id="IPR036259">
    <property type="entry name" value="MFS_trans_sf"/>
</dbReference>
<dbReference type="Gene3D" id="1.20.1250.20">
    <property type="entry name" value="MFS general substrate transporter like domains"/>
    <property type="match status" value="1"/>
</dbReference>
<reference evidence="9" key="1">
    <citation type="submission" date="2009-01" db="EMBL/GenBank/DDBJ databases">
        <title>Complete sequence of chromosome Cyanothece sp. PCC 7425.</title>
        <authorList>
            <consortium name="US DOE Joint Genome Institute"/>
            <person name="Lucas S."/>
            <person name="Copeland A."/>
            <person name="Lapidus A."/>
            <person name="Glavina del Rio T."/>
            <person name="Dalin E."/>
            <person name="Tice H."/>
            <person name="Bruce D."/>
            <person name="Goodwin L."/>
            <person name="Pitluck S."/>
            <person name="Sims D."/>
            <person name="Meineke L."/>
            <person name="Brettin T."/>
            <person name="Detter J.C."/>
            <person name="Han C."/>
            <person name="Larimer F."/>
            <person name="Land M."/>
            <person name="Hauser L."/>
            <person name="Kyrpides N."/>
            <person name="Ovchinnikova G."/>
            <person name="Liberton M."/>
            <person name="Stoeckel J."/>
            <person name="Banerjee A."/>
            <person name="Singh A."/>
            <person name="Page L."/>
            <person name="Sato H."/>
            <person name="Zhao L."/>
            <person name="Sherman L."/>
            <person name="Pakrasi H."/>
            <person name="Richardson P."/>
        </authorList>
    </citation>
    <scope>NUCLEOTIDE SEQUENCE</scope>
    <source>
        <strain evidence="9">PCC 7425</strain>
    </source>
</reference>
<proteinExistence type="predicted"/>
<feature type="transmembrane region" description="Helical" evidence="7">
    <location>
        <begin position="264"/>
        <end position="283"/>
    </location>
</feature>
<evidence type="ECO:0000256" key="1">
    <source>
        <dbReference type="ARBA" id="ARBA00004651"/>
    </source>
</evidence>
<dbReference type="CDD" id="cd06173">
    <property type="entry name" value="MFS_MefA_like"/>
    <property type="match status" value="1"/>
</dbReference>
<feature type="transmembrane region" description="Helical" evidence="7">
    <location>
        <begin position="21"/>
        <end position="45"/>
    </location>
</feature>